<keyword evidence="2" id="KW-1185">Reference proteome</keyword>
<dbReference type="EMBL" id="CM043797">
    <property type="protein sequence ID" value="KAI4815933.1"/>
    <property type="molecule type" value="Genomic_DNA"/>
</dbReference>
<proteinExistence type="predicted"/>
<organism evidence="1 2">
    <name type="scientific">Chaenocephalus aceratus</name>
    <name type="common">Blackfin icefish</name>
    <name type="synonym">Chaenichthys aceratus</name>
    <dbReference type="NCBI Taxonomy" id="36190"/>
    <lineage>
        <taxon>Eukaryota</taxon>
        <taxon>Metazoa</taxon>
        <taxon>Chordata</taxon>
        <taxon>Craniata</taxon>
        <taxon>Vertebrata</taxon>
        <taxon>Euteleostomi</taxon>
        <taxon>Actinopterygii</taxon>
        <taxon>Neopterygii</taxon>
        <taxon>Teleostei</taxon>
        <taxon>Neoteleostei</taxon>
        <taxon>Acanthomorphata</taxon>
        <taxon>Eupercaria</taxon>
        <taxon>Perciformes</taxon>
        <taxon>Notothenioidei</taxon>
        <taxon>Channichthyidae</taxon>
        <taxon>Chaenocephalus</taxon>
    </lineage>
</organism>
<sequence length="1585" mass="171123">MAHSCRWRFPARPGGSCNSGTGRRAGRIRVTASLRNVSGAHPIAAGLGPGFDAALQVSSVIGGNLQKFRDVLGESSDSSSGEVSTAPDCIIVTREHRLELDQCRPREEAFGGFAPVAEQERIQSPSTPPSDTPPIQEKKPRGRPPRALSTLKCAASLPSPSSLPSPTQAKPDGPERPAEKVKRLPGRPPGTGEKRRGRPPSSSSKKAWSAGGHAAGEESRAAGSELGMDTEEEKDRKGSAQPHDTEAKLPKGGRGESKVTNLKRLRATKLAPLKSRLKTLPGVPRRRRGRPPSAERLKAEAAAAAAQLSTSIEYGEGKQKAFRGDRGTETHAPQEPMLRNVGDAEHQDSSNPPASPSPSKPGKTVGLRKSPRHRKPVRIVPSSKRTDATIAKQLLQRAKKGAQKRLEKEAVTIGGNGRGTIDTGIRKTQLKNIRQFIMPVVSTVSLRIIKTPKRFIEDEGNFGTPPPQMKIARLEAAASSVSASAQPTSTPSSTPSPALVSPTPASTSSGTTAPIDSLPPPPPPAPIPAVPSVSASLLNSNTNNGANGRFSSSAASCGSSAVSQHSSQLSSAESSRSSSPSLDDSSCDSQASEATQALSEQEDHSPSSQGEREATRLHSSRPPSPPSEPERERVRMERSRRGRRGQLMGRGSQIQRSPWMTHPMPQFMSGPSVLSSLSDKRNRSILREPTFRWTSLSHPEQQYFSSAKYAKEGLIRKPIFDNFRPPPLTLEDVGLLPQGVSGAGGAAPVVFPAQGSGAGTGTRLFAPHHSHTHHQHPSSSRFDAPQQKRSPLLRAPRFTPSEAHSRIFESVTLHSSSGSSPGSLSPHQTSSSSHRCSRRRRRLISLTPRSHPRSPSHSMTRRSSHGGPISMGKGSSEMSALSGSVSCSNPSSLPGVSASSLATSALTPPPFSTFSTVSMGLAPQGTPDSRRGAAGNAPPLSTTSSTSSPLFPLFPSSAQDTGRGAGKGGKEKCISAPQEPASKDKERDSEKNREKEKENKREGRKDLEKRSKVSSPDGSPNAPSSLFTVDGRDEDALLYIAPKKAPGRRKSTSVDTVSDTASSEVRVPHSTVPISIAKGRLSKKVRPSEKGVEVEEEDKEKEKQSVPSQQTANLPGQPGRQQLPVSSLGSMLAQAEKQPVTDKRVVRLLREAKAQLFEIKKNKLKPAEPMKGQSQESDSSEASVRGPRIKHVCRRAAVALGRNRAVFPDDMPTLSALPWEEREKILSSMGNDDKSSVAGSEEAEPQSPPTKPRETRQKSVQDAPPKKGRRSRRCGQCSGCQVPEDCGVCTNCLDKPKFGGRNIKKQCCKMRKCQNLQWMPSKMFLQKQGKGKKDKKKNKLSEKKEALNPVKGPISESGPKPPPAPPKEEPPRKKSDTPPLKLAEEKGQAKSRAPCDGVHRIRVDFKRDHDVEKVWEAGGLSLLSSVPVTPRVLCFLCASSGNVEFVFCQVCCEPFHLFCLGESERPLQEQFENWCCRRCRFCQACGRQHQKTKQQLLECDKCRNSYHPECLGSVYENIVCTKCVRCKSCGATKPGKSLDAQWSHDFSMCHDCAKLFAKGNFCPLCDKCYDDDDYDSKMMDVKSDR</sequence>
<dbReference type="Proteomes" id="UP001057452">
    <property type="component" value="Chromosome 13"/>
</dbReference>
<evidence type="ECO:0000313" key="2">
    <source>
        <dbReference type="Proteomes" id="UP001057452"/>
    </source>
</evidence>
<gene>
    <name evidence="1" type="ORF">KUCAC02_006056</name>
</gene>
<evidence type="ECO:0000313" key="1">
    <source>
        <dbReference type="EMBL" id="KAI4815933.1"/>
    </source>
</evidence>
<reference evidence="1" key="1">
    <citation type="submission" date="2022-05" db="EMBL/GenBank/DDBJ databases">
        <title>Chromosome-level genome of Chaenocephalus aceratus.</title>
        <authorList>
            <person name="Park H."/>
        </authorList>
    </citation>
    <scope>NUCLEOTIDE SEQUENCE</scope>
    <source>
        <strain evidence="1">KU_202001</strain>
    </source>
</reference>
<name>A0ACB9WS62_CHAAC</name>
<accession>A0ACB9WS62</accession>
<protein>
    <submittedName>
        <fullName evidence="1">Uncharacterized protein</fullName>
    </submittedName>
</protein>
<comment type="caution">
    <text evidence="1">The sequence shown here is derived from an EMBL/GenBank/DDBJ whole genome shotgun (WGS) entry which is preliminary data.</text>
</comment>